<organism evidence="1 2">
    <name type="scientific">Nocardioides marinisabuli</name>
    <dbReference type="NCBI Taxonomy" id="419476"/>
    <lineage>
        <taxon>Bacteria</taxon>
        <taxon>Bacillati</taxon>
        <taxon>Actinomycetota</taxon>
        <taxon>Actinomycetes</taxon>
        <taxon>Propionibacteriales</taxon>
        <taxon>Nocardioidaceae</taxon>
        <taxon>Nocardioides</taxon>
    </lineage>
</organism>
<keyword evidence="2" id="KW-1185">Reference proteome</keyword>
<name>A0A7Y9EY43_9ACTN</name>
<evidence type="ECO:0000313" key="2">
    <source>
        <dbReference type="Proteomes" id="UP000516957"/>
    </source>
</evidence>
<dbReference type="Proteomes" id="UP000516957">
    <property type="component" value="Unassembled WGS sequence"/>
</dbReference>
<proteinExistence type="predicted"/>
<evidence type="ECO:0000313" key="1">
    <source>
        <dbReference type="EMBL" id="NYD56054.1"/>
    </source>
</evidence>
<gene>
    <name evidence="1" type="ORF">BKA08_000292</name>
</gene>
<dbReference type="AlphaFoldDB" id="A0A7Y9EY43"/>
<accession>A0A7Y9EY43</accession>
<reference evidence="1 2" key="1">
    <citation type="submission" date="2020-07" db="EMBL/GenBank/DDBJ databases">
        <title>Sequencing the genomes of 1000 actinobacteria strains.</title>
        <authorList>
            <person name="Klenk H.-P."/>
        </authorList>
    </citation>
    <scope>NUCLEOTIDE SEQUENCE [LARGE SCALE GENOMIC DNA]</scope>
    <source>
        <strain evidence="1 2">DSM 18965</strain>
    </source>
</reference>
<protein>
    <recommendedName>
        <fullName evidence="3">RiboL-PSP-HEPN domain-containing protein</fullName>
    </recommendedName>
</protein>
<sequence>MSGFIEKSFEHMVNGYLEENSSHRVLKFGQRQAARFSNLNPAKLEQLVGSFDDEWRERLTAFLSTDERRQTLTNLIGARHSLAHGGSSTVSGSLLRQYHEIAEQTVGLLADMFVPLAQASHRSAE</sequence>
<comment type="caution">
    <text evidence="1">The sequence shown here is derived from an EMBL/GenBank/DDBJ whole genome shotgun (WGS) entry which is preliminary data.</text>
</comment>
<evidence type="ECO:0008006" key="3">
    <source>
        <dbReference type="Google" id="ProtNLM"/>
    </source>
</evidence>
<dbReference type="EMBL" id="JACCBE010000001">
    <property type="protein sequence ID" value="NYD56054.1"/>
    <property type="molecule type" value="Genomic_DNA"/>
</dbReference>